<dbReference type="Pfam" id="PF00440">
    <property type="entry name" value="TetR_N"/>
    <property type="match status" value="1"/>
</dbReference>
<gene>
    <name evidence="7" type="ORF">L618_001800000030</name>
</gene>
<dbReference type="GO" id="GO:0000976">
    <property type="term" value="F:transcription cis-regulatory region binding"/>
    <property type="evidence" value="ECO:0007669"/>
    <property type="project" value="TreeGrafter"/>
</dbReference>
<evidence type="ECO:0000313" key="8">
    <source>
        <dbReference type="Proteomes" id="UP000317573"/>
    </source>
</evidence>
<dbReference type="GO" id="GO:0003700">
    <property type="term" value="F:DNA-binding transcription factor activity"/>
    <property type="evidence" value="ECO:0007669"/>
    <property type="project" value="TreeGrafter"/>
</dbReference>
<keyword evidence="3" id="KW-0804">Transcription</keyword>
<dbReference type="InterPro" id="IPR050109">
    <property type="entry name" value="HTH-type_TetR-like_transc_reg"/>
</dbReference>
<feature type="region of interest" description="Disordered" evidence="5">
    <location>
        <begin position="1"/>
        <end position="34"/>
    </location>
</feature>
<dbReference type="PROSITE" id="PS50977">
    <property type="entry name" value="HTH_TETR_2"/>
    <property type="match status" value="1"/>
</dbReference>
<evidence type="ECO:0000256" key="5">
    <source>
        <dbReference type="SAM" id="MobiDB-lite"/>
    </source>
</evidence>
<dbReference type="InterPro" id="IPR001647">
    <property type="entry name" value="HTH_TetR"/>
</dbReference>
<evidence type="ECO:0000256" key="4">
    <source>
        <dbReference type="PROSITE-ProRule" id="PRU00335"/>
    </source>
</evidence>
<feature type="DNA-binding region" description="H-T-H motif" evidence="4">
    <location>
        <begin position="58"/>
        <end position="77"/>
    </location>
</feature>
<keyword evidence="2 4" id="KW-0238">DNA-binding</keyword>
<name>A0A562E6G5_RHORH</name>
<dbReference type="Proteomes" id="UP000317573">
    <property type="component" value="Unassembled WGS sequence"/>
</dbReference>
<evidence type="ECO:0000313" key="7">
    <source>
        <dbReference type="EMBL" id="TWH17712.1"/>
    </source>
</evidence>
<dbReference type="Gene3D" id="1.10.357.10">
    <property type="entry name" value="Tetracycline Repressor, domain 2"/>
    <property type="match status" value="1"/>
</dbReference>
<feature type="domain" description="HTH tetR-type" evidence="6">
    <location>
        <begin position="35"/>
        <end position="95"/>
    </location>
</feature>
<protein>
    <submittedName>
        <fullName evidence="7">TetR family transcriptional regulator</fullName>
    </submittedName>
</protein>
<comment type="caution">
    <text evidence="7">The sequence shown here is derived from an EMBL/GenBank/DDBJ whole genome shotgun (WGS) entry which is preliminary data.</text>
</comment>
<dbReference type="PANTHER" id="PTHR30055:SF234">
    <property type="entry name" value="HTH-TYPE TRANSCRIPTIONAL REGULATOR BETI"/>
    <property type="match status" value="1"/>
</dbReference>
<organism evidence="7 8">
    <name type="scientific">Rhodococcus rhodochrous J45</name>
    <dbReference type="NCBI Taxonomy" id="935266"/>
    <lineage>
        <taxon>Bacteria</taxon>
        <taxon>Bacillati</taxon>
        <taxon>Actinomycetota</taxon>
        <taxon>Actinomycetes</taxon>
        <taxon>Mycobacteriales</taxon>
        <taxon>Nocardiaceae</taxon>
        <taxon>Rhodococcus</taxon>
    </lineage>
</organism>
<evidence type="ECO:0000259" key="6">
    <source>
        <dbReference type="PROSITE" id="PS50977"/>
    </source>
</evidence>
<dbReference type="AlphaFoldDB" id="A0A562E6G5"/>
<evidence type="ECO:0000256" key="1">
    <source>
        <dbReference type="ARBA" id="ARBA00023015"/>
    </source>
</evidence>
<reference evidence="7 8" key="1">
    <citation type="submission" date="2019-07" db="EMBL/GenBank/DDBJ databases">
        <title>Genome sequencing of lignin-degrading bacterial isolates.</title>
        <authorList>
            <person name="Gladden J."/>
        </authorList>
    </citation>
    <scope>NUCLEOTIDE SEQUENCE [LARGE SCALE GENOMIC DNA]</scope>
    <source>
        <strain evidence="7 8">J45</strain>
    </source>
</reference>
<keyword evidence="1" id="KW-0805">Transcription regulation</keyword>
<proteinExistence type="predicted"/>
<sequence>MKTAVLHHLSSCHSGEVTHAGPGRPRLHAPRRPGPTARAEILDAAAELFTTRGFSPTSTRTIAEAVGIRQASLYNHFATKNDILVALLEDTVEPTLDFDDNLDPTLPPEVRLCALAWFDTAQLSAGRWNLGALYHLPELRTEPFDRFREERRHLMERYRILAAQIVGDDDPRTHLPFRIVESVIGMRADDGDVDAGLPEALATASLAVLGISDVTAVTSAARALVVGVPGDLLGSMTPPSRPPA</sequence>
<dbReference type="InterPro" id="IPR009057">
    <property type="entry name" value="Homeodomain-like_sf"/>
</dbReference>
<dbReference type="PANTHER" id="PTHR30055">
    <property type="entry name" value="HTH-TYPE TRANSCRIPTIONAL REGULATOR RUTR"/>
    <property type="match status" value="1"/>
</dbReference>
<dbReference type="SUPFAM" id="SSF46689">
    <property type="entry name" value="Homeodomain-like"/>
    <property type="match status" value="1"/>
</dbReference>
<dbReference type="PRINTS" id="PR00455">
    <property type="entry name" value="HTHTETR"/>
</dbReference>
<accession>A0A562E6G5</accession>
<dbReference type="EMBL" id="VLJT01000015">
    <property type="protein sequence ID" value="TWH17712.1"/>
    <property type="molecule type" value="Genomic_DNA"/>
</dbReference>
<evidence type="ECO:0000256" key="3">
    <source>
        <dbReference type="ARBA" id="ARBA00023163"/>
    </source>
</evidence>
<evidence type="ECO:0000256" key="2">
    <source>
        <dbReference type="ARBA" id="ARBA00023125"/>
    </source>
</evidence>